<dbReference type="AlphaFoldDB" id="A0A0S2K007"/>
<dbReference type="OrthoDB" id="9810734at2"/>
<dbReference type="InterPro" id="IPR003560">
    <property type="entry name" value="DHB_DH"/>
</dbReference>
<dbReference type="GO" id="GO:0008667">
    <property type="term" value="F:2,3-dihydro-2,3-dihydroxybenzoate dehydrogenase activity"/>
    <property type="evidence" value="ECO:0007669"/>
    <property type="project" value="UniProtKB-UniRule"/>
</dbReference>
<dbReference type="Gene3D" id="3.40.50.720">
    <property type="entry name" value="NAD(P)-binding Rossmann-like Domain"/>
    <property type="match status" value="1"/>
</dbReference>
<proteinExistence type="inferred from homology"/>
<dbReference type="KEGG" id="pphe:PP2015_1095"/>
<gene>
    <name evidence="4" type="ORF">PP2015_1095</name>
</gene>
<reference evidence="5" key="1">
    <citation type="submission" date="2015-11" db="EMBL/GenBank/DDBJ databases">
        <authorList>
            <person name="Kim K.M."/>
        </authorList>
    </citation>
    <scope>NUCLEOTIDE SEQUENCE [LARGE SCALE GENOMIC DNA]</scope>
    <source>
        <strain evidence="5">KCTC 12086</strain>
    </source>
</reference>
<organism evidence="4 5">
    <name type="scientific">Pseudoalteromonas phenolica</name>
    <dbReference type="NCBI Taxonomy" id="161398"/>
    <lineage>
        <taxon>Bacteria</taxon>
        <taxon>Pseudomonadati</taxon>
        <taxon>Pseudomonadota</taxon>
        <taxon>Gammaproteobacteria</taxon>
        <taxon>Alteromonadales</taxon>
        <taxon>Pseudoalteromonadaceae</taxon>
        <taxon>Pseudoalteromonas</taxon>
    </lineage>
</organism>
<dbReference type="GO" id="GO:0019290">
    <property type="term" value="P:siderophore biosynthetic process"/>
    <property type="evidence" value="ECO:0007669"/>
    <property type="project" value="InterPro"/>
</dbReference>
<evidence type="ECO:0000313" key="5">
    <source>
        <dbReference type="Proteomes" id="UP000061457"/>
    </source>
</evidence>
<dbReference type="GO" id="GO:0016616">
    <property type="term" value="F:oxidoreductase activity, acting on the CH-OH group of donors, NAD or NADP as acceptor"/>
    <property type="evidence" value="ECO:0007669"/>
    <property type="project" value="TreeGrafter"/>
</dbReference>
<dbReference type="InterPro" id="IPR020904">
    <property type="entry name" value="Sc_DH/Rdtase_CS"/>
</dbReference>
<evidence type="ECO:0000256" key="2">
    <source>
        <dbReference type="ARBA" id="ARBA00023002"/>
    </source>
</evidence>
<name>A0A0S2K007_9GAMM</name>
<dbReference type="PRINTS" id="PR01397">
    <property type="entry name" value="DHBDHDRGNASE"/>
</dbReference>
<dbReference type="EMBL" id="CP013187">
    <property type="protein sequence ID" value="ALO41611.1"/>
    <property type="molecule type" value="Genomic_DNA"/>
</dbReference>
<dbReference type="Pfam" id="PF13561">
    <property type="entry name" value="adh_short_C2"/>
    <property type="match status" value="1"/>
</dbReference>
<dbReference type="EC" id="1.3.1.28" evidence="3"/>
<dbReference type="NCBIfam" id="NF006074">
    <property type="entry name" value="PRK08220.1"/>
    <property type="match status" value="1"/>
</dbReference>
<dbReference type="FunFam" id="3.40.50.720:FF:000084">
    <property type="entry name" value="Short-chain dehydrogenase reductase"/>
    <property type="match status" value="1"/>
</dbReference>
<accession>A0A0S2K007</accession>
<keyword evidence="2" id="KW-0560">Oxidoreductase</keyword>
<dbReference type="PRINTS" id="PR00080">
    <property type="entry name" value="SDRFAMILY"/>
</dbReference>
<protein>
    <recommendedName>
        <fullName evidence="3">2,3-dihydro-2,3-dihydroxybenzoate dehydrogenase</fullName>
        <ecNumber evidence="3">1.3.1.28</ecNumber>
    </recommendedName>
</protein>
<evidence type="ECO:0000256" key="3">
    <source>
        <dbReference type="NCBIfam" id="TIGR04316"/>
    </source>
</evidence>
<dbReference type="RefSeq" id="WP_058029338.1">
    <property type="nucleotide sequence ID" value="NZ_CP013187.1"/>
</dbReference>
<dbReference type="PANTHER" id="PTHR42760:SF115">
    <property type="entry name" value="3-OXOACYL-[ACYL-CARRIER-PROTEIN] REDUCTASE FABG"/>
    <property type="match status" value="1"/>
</dbReference>
<dbReference type="PANTHER" id="PTHR42760">
    <property type="entry name" value="SHORT-CHAIN DEHYDROGENASES/REDUCTASES FAMILY MEMBER"/>
    <property type="match status" value="1"/>
</dbReference>
<dbReference type="Proteomes" id="UP000061457">
    <property type="component" value="Chromosome I"/>
</dbReference>
<sequence length="257" mass="27480">MPSPNEFYGKVVLVTGAHQGIGKAVVELLVAREAIVVAADIAFSSSELVEQTANLFQIHLDVSSQENVNDVVGVVEDKLGHIEYLASVAGILHMGSILEQGNTEWQNTFAVNCHGPFYLCQAVAKRMQQCRRGSIVAVGSNAAQTPRINMGSYCASKAALTALIKNLALELAPYNVRCNLVAPGSTDTQMQQQLWRDKNGAAKTIAGDLEQFKLGIPLGRIATPIDIANTILFLLSDQAKHITMSNLLVDGGATLGH</sequence>
<dbReference type="STRING" id="161398.PP2015_1095"/>
<dbReference type="PROSITE" id="PS00061">
    <property type="entry name" value="ADH_SHORT"/>
    <property type="match status" value="1"/>
</dbReference>
<keyword evidence="5" id="KW-1185">Reference proteome</keyword>
<dbReference type="NCBIfam" id="TIGR04316">
    <property type="entry name" value="dhbA_paeA"/>
    <property type="match status" value="1"/>
</dbReference>
<evidence type="ECO:0000313" key="4">
    <source>
        <dbReference type="EMBL" id="ALO41611.1"/>
    </source>
</evidence>
<dbReference type="InterPro" id="IPR036291">
    <property type="entry name" value="NAD(P)-bd_dom_sf"/>
</dbReference>
<comment type="similarity">
    <text evidence="1">Belongs to the short-chain dehydrogenases/reductases (SDR) family.</text>
</comment>
<evidence type="ECO:0000256" key="1">
    <source>
        <dbReference type="ARBA" id="ARBA00006484"/>
    </source>
</evidence>
<dbReference type="SUPFAM" id="SSF51735">
    <property type="entry name" value="NAD(P)-binding Rossmann-fold domains"/>
    <property type="match status" value="1"/>
</dbReference>
<dbReference type="PATRIC" id="fig|161398.10.peg.1115"/>
<dbReference type="InterPro" id="IPR002347">
    <property type="entry name" value="SDR_fam"/>
</dbReference>